<dbReference type="Gene3D" id="3.20.20.140">
    <property type="entry name" value="Metal-dependent hydrolases"/>
    <property type="match status" value="1"/>
</dbReference>
<gene>
    <name evidence="2" type="ORF">N0D28_03800</name>
</gene>
<sequence>MSETRYERFFSPEDARRDPYPTVPFTVPPGTRGVTVRQTFTPQSATVDLGYADPVGMRGWSGGARRSYTVTTSDATPGYTPGVFRPGEHHVLLGLYHVPPEGVTVIVSIELHPELDLRWRRGDLHAHTHHSDAQGSLTQLAAAGRDRGLDFVSVADHNTVSHHPHLDGAFLLPAQEVTTYHGHFVAHGPGPQLEFRLTEAAGVQEVLEDAARARLLTVLAHPVPTCPSCDWAWGLEEQFDALEVWNGPWPVLNWIAREKWLGLLDRGLRLPAVGGSDRHQPDAWPDISEPFLQVGSPTTWVKVAGPHRNDLYAGILAGRTCVSESPQGPLIDLSLEGDELYYDVSGEPGGTLMLYAGRELIQEAEFDGPLKGHLPATQPDAAYYRAEVVAPLPAEQAQRVQARWPQHVRPQDVTTRVRALSSAVWR</sequence>
<dbReference type="InterPro" id="IPR052018">
    <property type="entry name" value="PHP_domain"/>
</dbReference>
<evidence type="ECO:0000256" key="1">
    <source>
        <dbReference type="SAM" id="MobiDB-lite"/>
    </source>
</evidence>
<dbReference type="InterPro" id="IPR016195">
    <property type="entry name" value="Pol/histidinol_Pase-like"/>
</dbReference>
<feature type="compositionally biased region" description="Basic and acidic residues" evidence="1">
    <location>
        <begin position="1"/>
        <end position="19"/>
    </location>
</feature>
<protein>
    <submittedName>
        <fullName evidence="2">CehA/McbA family metallohydrolase</fullName>
    </submittedName>
</protein>
<dbReference type="PANTHER" id="PTHR42924">
    <property type="entry name" value="EXONUCLEASE"/>
    <property type="match status" value="1"/>
</dbReference>
<organism evidence="2 3">
    <name type="scientific">Deinococcus rubellus</name>
    <dbReference type="NCBI Taxonomy" id="1889240"/>
    <lineage>
        <taxon>Bacteria</taxon>
        <taxon>Thermotogati</taxon>
        <taxon>Deinococcota</taxon>
        <taxon>Deinococci</taxon>
        <taxon>Deinococcales</taxon>
        <taxon>Deinococcaceae</taxon>
        <taxon>Deinococcus</taxon>
    </lineage>
</organism>
<dbReference type="RefSeq" id="WP_260561058.1">
    <property type="nucleotide sequence ID" value="NZ_BAABEC010000009.1"/>
</dbReference>
<dbReference type="CDD" id="cd07432">
    <property type="entry name" value="PHP_HisPPase"/>
    <property type="match status" value="1"/>
</dbReference>
<dbReference type="PANTHER" id="PTHR42924:SF3">
    <property type="entry name" value="POLYMERASE_HISTIDINOL PHOSPHATASE N-TERMINAL DOMAIN-CONTAINING PROTEIN"/>
    <property type="match status" value="1"/>
</dbReference>
<keyword evidence="3" id="KW-1185">Reference proteome</keyword>
<dbReference type="SUPFAM" id="SSF89550">
    <property type="entry name" value="PHP domain-like"/>
    <property type="match status" value="1"/>
</dbReference>
<dbReference type="NCBIfam" id="NF038032">
    <property type="entry name" value="CehA_McbA_metalo"/>
    <property type="match status" value="1"/>
</dbReference>
<proteinExistence type="predicted"/>
<name>A0ABY5YL17_9DEIO</name>
<feature type="region of interest" description="Disordered" evidence="1">
    <location>
        <begin position="1"/>
        <end position="20"/>
    </location>
</feature>
<dbReference type="Proteomes" id="UP001060261">
    <property type="component" value="Chromosome"/>
</dbReference>
<accession>A0ABY5YL17</accession>
<evidence type="ECO:0000313" key="3">
    <source>
        <dbReference type="Proteomes" id="UP001060261"/>
    </source>
</evidence>
<dbReference type="EMBL" id="CP104213">
    <property type="protein sequence ID" value="UWX64797.1"/>
    <property type="molecule type" value="Genomic_DNA"/>
</dbReference>
<reference evidence="2" key="1">
    <citation type="submission" date="2022-09" db="EMBL/GenBank/DDBJ databases">
        <title>genome sequence of Deinococcus rubellus.</title>
        <authorList>
            <person name="Srinivasan S."/>
        </authorList>
    </citation>
    <scope>NUCLEOTIDE SEQUENCE</scope>
    <source>
        <strain evidence="2">Ant6</strain>
    </source>
</reference>
<evidence type="ECO:0000313" key="2">
    <source>
        <dbReference type="EMBL" id="UWX64797.1"/>
    </source>
</evidence>